<reference evidence="2 3" key="1">
    <citation type="submission" date="2020-10" db="EMBL/GenBank/DDBJ databases">
        <title>Connecting structure to function with the recovery of over 1000 high-quality activated sludge metagenome-assembled genomes encoding full-length rRNA genes using long-read sequencing.</title>
        <authorList>
            <person name="Singleton C.M."/>
            <person name="Petriglieri F."/>
            <person name="Kristensen J.M."/>
            <person name="Kirkegaard R.H."/>
            <person name="Michaelsen T.Y."/>
            <person name="Andersen M.H."/>
            <person name="Karst S.M."/>
            <person name="Dueholm M.S."/>
            <person name="Nielsen P.H."/>
            <person name="Albertsen M."/>
        </authorList>
    </citation>
    <scope>NUCLEOTIDE SEQUENCE [LARGE SCALE GENOMIC DNA]</scope>
    <source>
        <strain evidence="2">Ribe_18-Q3-R11-54_MAXAC.273</strain>
    </source>
</reference>
<accession>A0A9D7SQ82</accession>
<evidence type="ECO:0008006" key="4">
    <source>
        <dbReference type="Google" id="ProtNLM"/>
    </source>
</evidence>
<feature type="transmembrane region" description="Helical" evidence="1">
    <location>
        <begin position="14"/>
        <end position="34"/>
    </location>
</feature>
<proteinExistence type="predicted"/>
<organism evidence="2 3">
    <name type="scientific">Candidatus Opimibacter skivensis</name>
    <dbReference type="NCBI Taxonomy" id="2982028"/>
    <lineage>
        <taxon>Bacteria</taxon>
        <taxon>Pseudomonadati</taxon>
        <taxon>Bacteroidota</taxon>
        <taxon>Saprospiria</taxon>
        <taxon>Saprospirales</taxon>
        <taxon>Saprospiraceae</taxon>
        <taxon>Candidatus Opimibacter</taxon>
    </lineage>
</organism>
<gene>
    <name evidence="2" type="ORF">IPP15_01405</name>
</gene>
<evidence type="ECO:0000313" key="2">
    <source>
        <dbReference type="EMBL" id="MBK9981078.1"/>
    </source>
</evidence>
<evidence type="ECO:0000256" key="1">
    <source>
        <dbReference type="SAM" id="Phobius"/>
    </source>
</evidence>
<protein>
    <recommendedName>
        <fullName evidence="4">DUF2892 domain-containing protein</fullName>
    </recommendedName>
</protein>
<keyword evidence="1" id="KW-1133">Transmembrane helix</keyword>
<evidence type="ECO:0000313" key="3">
    <source>
        <dbReference type="Proteomes" id="UP000808337"/>
    </source>
</evidence>
<comment type="caution">
    <text evidence="2">The sequence shown here is derived from an EMBL/GenBank/DDBJ whole genome shotgun (WGS) entry which is preliminary data.</text>
</comment>
<dbReference type="EMBL" id="JADKGY010000001">
    <property type="protein sequence ID" value="MBK9981078.1"/>
    <property type="molecule type" value="Genomic_DNA"/>
</dbReference>
<dbReference type="AlphaFoldDB" id="A0A9D7SQ82"/>
<feature type="transmembrane region" description="Helical" evidence="1">
    <location>
        <begin position="40"/>
        <end position="59"/>
    </location>
</feature>
<dbReference type="Proteomes" id="UP000808337">
    <property type="component" value="Unassembled WGS sequence"/>
</dbReference>
<sequence length="85" mass="9197">MIERIFTNWTFTRALYLILGVVLIVESITSHQWFGVGIGGYFASMGIFAFGCAAGNCYGGNCAVEPQPKTTASIQDADPEEINSK</sequence>
<keyword evidence="1" id="KW-0812">Transmembrane</keyword>
<keyword evidence="1" id="KW-0472">Membrane</keyword>
<name>A0A9D7SQ82_9BACT</name>